<name>A0A8H2PKA5_9GAMM</name>
<keyword evidence="6" id="KW-0489">Methyltransferase</keyword>
<dbReference type="GO" id="GO:0012505">
    <property type="term" value="C:endomembrane system"/>
    <property type="evidence" value="ECO:0007669"/>
    <property type="project" value="UniProtKB-SubCell"/>
</dbReference>
<dbReference type="Pfam" id="PF04191">
    <property type="entry name" value="PEMT"/>
    <property type="match status" value="1"/>
</dbReference>
<comment type="subcellular location">
    <subcellularLocation>
        <location evidence="1">Endomembrane system</location>
        <topology evidence="1">Multi-pass membrane protein</topology>
    </subcellularLocation>
</comment>
<reference evidence="6 7" key="1">
    <citation type="submission" date="2019-05" db="EMBL/GenBank/DDBJ databases">
        <title>Colwellia ponticola sp. nov., isolated from seawater.</title>
        <authorList>
            <person name="Yoon J.-H."/>
        </authorList>
    </citation>
    <scope>NUCLEOTIDE SEQUENCE [LARGE SCALE GENOMIC DNA]</scope>
    <source>
        <strain evidence="6 7">OISW-25</strain>
    </source>
</reference>
<accession>A0A8H2PKA5</accession>
<feature type="transmembrane region" description="Helical" evidence="5">
    <location>
        <begin position="12"/>
        <end position="31"/>
    </location>
</feature>
<proteinExistence type="predicted"/>
<evidence type="ECO:0000256" key="5">
    <source>
        <dbReference type="SAM" id="Phobius"/>
    </source>
</evidence>
<feature type="transmembrane region" description="Helical" evidence="5">
    <location>
        <begin position="92"/>
        <end position="121"/>
    </location>
</feature>
<dbReference type="PANTHER" id="PTHR12714">
    <property type="entry name" value="PROTEIN-S ISOPRENYLCYSTEINE O-METHYLTRANSFERASE"/>
    <property type="match status" value="1"/>
</dbReference>
<evidence type="ECO:0000256" key="4">
    <source>
        <dbReference type="ARBA" id="ARBA00023136"/>
    </source>
</evidence>
<dbReference type="InterPro" id="IPR007318">
    <property type="entry name" value="Phopholipid_MeTrfase"/>
</dbReference>
<evidence type="ECO:0000256" key="1">
    <source>
        <dbReference type="ARBA" id="ARBA00004127"/>
    </source>
</evidence>
<evidence type="ECO:0000256" key="3">
    <source>
        <dbReference type="ARBA" id="ARBA00022989"/>
    </source>
</evidence>
<gene>
    <name evidence="6" type="ORF">FCS21_07495</name>
</gene>
<dbReference type="GO" id="GO:0032259">
    <property type="term" value="P:methylation"/>
    <property type="evidence" value="ECO:0007669"/>
    <property type="project" value="UniProtKB-KW"/>
</dbReference>
<evidence type="ECO:0000313" key="6">
    <source>
        <dbReference type="EMBL" id="TMM45661.1"/>
    </source>
</evidence>
<dbReference type="PANTHER" id="PTHR12714:SF24">
    <property type="entry name" value="SLR1182 PROTEIN"/>
    <property type="match status" value="1"/>
</dbReference>
<organism evidence="6 7">
    <name type="scientific">Colwellia ponticola</name>
    <dbReference type="NCBI Taxonomy" id="2304625"/>
    <lineage>
        <taxon>Bacteria</taxon>
        <taxon>Pseudomonadati</taxon>
        <taxon>Pseudomonadota</taxon>
        <taxon>Gammaproteobacteria</taxon>
        <taxon>Alteromonadales</taxon>
        <taxon>Colwelliaceae</taxon>
        <taxon>Colwellia</taxon>
    </lineage>
</organism>
<keyword evidence="7" id="KW-1185">Reference proteome</keyword>
<dbReference type="OrthoDB" id="9811969at2"/>
<evidence type="ECO:0000313" key="7">
    <source>
        <dbReference type="Proteomes" id="UP000307702"/>
    </source>
</evidence>
<feature type="transmembrane region" description="Helical" evidence="5">
    <location>
        <begin position="37"/>
        <end position="60"/>
    </location>
</feature>
<keyword evidence="4 5" id="KW-0472">Membrane</keyword>
<comment type="caution">
    <text evidence="6">The sequence shown here is derived from an EMBL/GenBank/DDBJ whole genome shotgun (WGS) entry which is preliminary data.</text>
</comment>
<dbReference type="RefSeq" id="WP_138622015.1">
    <property type="nucleotide sequence ID" value="NZ_SZVP01000005.1"/>
</dbReference>
<keyword evidence="6" id="KW-0808">Transferase</keyword>
<dbReference type="AlphaFoldDB" id="A0A8H2PKA5"/>
<keyword evidence="2 5" id="KW-0812">Transmembrane</keyword>
<evidence type="ECO:0000256" key="2">
    <source>
        <dbReference type="ARBA" id="ARBA00022692"/>
    </source>
</evidence>
<sequence length="153" mass="17616">MLSLENKIPPPLLTLFTAAAMWWLSLFTSPVELTSTVKIFSVLSFIFVGALFALLGIISFRRAKTTINPLKPETTSSLVTTGIYQFTRNPMYLALVFFLLAWASYLASVWAITLIFLFMMYMQYFQIAPEEKALARLFNGEFTQYKKRVRTWL</sequence>
<protein>
    <submittedName>
        <fullName evidence="6">Isoprenylcysteine carboxylmethyltransferase family protein</fullName>
    </submittedName>
</protein>
<dbReference type="Gene3D" id="1.20.120.1630">
    <property type="match status" value="1"/>
</dbReference>
<keyword evidence="3 5" id="KW-1133">Transmembrane helix</keyword>
<dbReference type="Proteomes" id="UP000307702">
    <property type="component" value="Unassembled WGS sequence"/>
</dbReference>
<dbReference type="EMBL" id="SZVP01000005">
    <property type="protein sequence ID" value="TMM45661.1"/>
    <property type="molecule type" value="Genomic_DNA"/>
</dbReference>
<dbReference type="GO" id="GO:0008168">
    <property type="term" value="F:methyltransferase activity"/>
    <property type="evidence" value="ECO:0007669"/>
    <property type="project" value="UniProtKB-KW"/>
</dbReference>